<dbReference type="SUPFAM" id="SSF53067">
    <property type="entry name" value="Actin-like ATPase domain"/>
    <property type="match status" value="1"/>
</dbReference>
<dbReference type="Pfam" id="PF00022">
    <property type="entry name" value="Actin"/>
    <property type="match status" value="1"/>
</dbReference>
<reference evidence="2 3" key="1">
    <citation type="submission" date="2018-11" db="EMBL/GenBank/DDBJ databases">
        <authorList>
            <consortium name="Pathogen Informatics"/>
        </authorList>
    </citation>
    <scope>NUCLEOTIDE SEQUENCE [LARGE SCALE GENOMIC DNA]</scope>
</reference>
<dbReference type="Gene3D" id="3.90.640.10">
    <property type="entry name" value="Actin, Chain A, domain 4"/>
    <property type="match status" value="1"/>
</dbReference>
<evidence type="ECO:0008006" key="4">
    <source>
        <dbReference type="Google" id="ProtNLM"/>
    </source>
</evidence>
<dbReference type="OrthoDB" id="5132116at2759"/>
<keyword evidence="3" id="KW-1185">Reference proteome</keyword>
<dbReference type="InterPro" id="IPR004000">
    <property type="entry name" value="Actin"/>
</dbReference>
<keyword evidence="1" id="KW-0963">Cytoplasm</keyword>
<evidence type="ECO:0000313" key="3">
    <source>
        <dbReference type="Proteomes" id="UP000270924"/>
    </source>
</evidence>
<name>A0A3P7ERW2_WUCBA</name>
<protein>
    <recommendedName>
        <fullName evidence="4">Actin</fullName>
    </recommendedName>
</protein>
<dbReference type="FunFam" id="3.30.420.40:FF:000058">
    <property type="entry name" value="Putative actin-related protein 5"/>
    <property type="match status" value="1"/>
</dbReference>
<gene>
    <name evidence="2" type="ORF">WBA_LOCUS12592</name>
</gene>
<keyword evidence="1" id="KW-0206">Cytoskeleton</keyword>
<evidence type="ECO:0000256" key="1">
    <source>
        <dbReference type="ARBA" id="ARBA00023212"/>
    </source>
</evidence>
<dbReference type="Proteomes" id="UP000270924">
    <property type="component" value="Unassembled WGS sequence"/>
</dbReference>
<evidence type="ECO:0000313" key="2">
    <source>
        <dbReference type="EMBL" id="VDM22656.1"/>
    </source>
</evidence>
<dbReference type="InterPro" id="IPR004001">
    <property type="entry name" value="Actin_CS"/>
</dbReference>
<organism evidence="2 3">
    <name type="scientific">Wuchereria bancrofti</name>
    <dbReference type="NCBI Taxonomy" id="6293"/>
    <lineage>
        <taxon>Eukaryota</taxon>
        <taxon>Metazoa</taxon>
        <taxon>Ecdysozoa</taxon>
        <taxon>Nematoda</taxon>
        <taxon>Chromadorea</taxon>
        <taxon>Rhabditida</taxon>
        <taxon>Spirurina</taxon>
        <taxon>Spiruromorpha</taxon>
        <taxon>Filarioidea</taxon>
        <taxon>Onchocercidae</taxon>
        <taxon>Wuchereria</taxon>
    </lineage>
</organism>
<dbReference type="AlphaFoldDB" id="A0A3P7ERW2"/>
<proteinExistence type="predicted"/>
<sequence length="170" mass="19380">MIAEQCRLMLEEQKIDLVSSYKIASKEVVNEMEPPIWTEKKNLPEVTKSYETYMEKQILEDLAASVLQCCDTPIDVEFAEKLPSSPFCFPNGYSKEFQAERIKIPEGLFDTTYLKTIKLRVYAAPTPMERRFGAWIGGSILASLGAFQQMWISRAEYDDEGKSIVSKKCA</sequence>
<accession>A0A3P7ERW2</accession>
<dbReference type="InParanoid" id="A0A3P7ERW2"/>
<dbReference type="InterPro" id="IPR043129">
    <property type="entry name" value="ATPase_NBD"/>
</dbReference>
<dbReference type="OMA" id="HFACARY"/>
<dbReference type="PROSITE" id="PS00432">
    <property type="entry name" value="ACTINS_2"/>
    <property type="match status" value="1"/>
</dbReference>
<dbReference type="Gene3D" id="3.30.420.40">
    <property type="match status" value="2"/>
</dbReference>
<dbReference type="EMBL" id="UYWW01012924">
    <property type="protein sequence ID" value="VDM22656.1"/>
    <property type="molecule type" value="Genomic_DNA"/>
</dbReference>